<comment type="subcellular location">
    <subcellularLocation>
        <location evidence="1">Cell membrane</location>
        <topology evidence="1">Multi-pass membrane protein</topology>
    </subcellularLocation>
</comment>
<evidence type="ECO:0000313" key="9">
    <source>
        <dbReference type="EMBL" id="MDR6244277.1"/>
    </source>
</evidence>
<evidence type="ECO:0000256" key="6">
    <source>
        <dbReference type="ARBA" id="ARBA00023136"/>
    </source>
</evidence>
<keyword evidence="5 7" id="KW-1133">Transmembrane helix</keyword>
<feature type="transmembrane region" description="Helical" evidence="7">
    <location>
        <begin position="284"/>
        <end position="306"/>
    </location>
</feature>
<organism evidence="9 10">
    <name type="scientific">Paenibacillus hunanensis</name>
    <dbReference type="NCBI Taxonomy" id="539262"/>
    <lineage>
        <taxon>Bacteria</taxon>
        <taxon>Bacillati</taxon>
        <taxon>Bacillota</taxon>
        <taxon>Bacilli</taxon>
        <taxon>Bacillales</taxon>
        <taxon>Paenibacillaceae</taxon>
        <taxon>Paenibacillus</taxon>
    </lineage>
</organism>
<evidence type="ECO:0000313" key="10">
    <source>
        <dbReference type="Proteomes" id="UP001185028"/>
    </source>
</evidence>
<dbReference type="PANTHER" id="PTHR43266:SF2">
    <property type="entry name" value="MAJOR FACILITATOR SUPERFAMILY (MFS) PROFILE DOMAIN-CONTAINING PROTEIN"/>
    <property type="match status" value="1"/>
</dbReference>
<feature type="transmembrane region" description="Helical" evidence="7">
    <location>
        <begin position="382"/>
        <end position="400"/>
    </location>
</feature>
<dbReference type="Gene3D" id="1.20.1250.20">
    <property type="entry name" value="MFS general substrate transporter like domains"/>
    <property type="match status" value="1"/>
</dbReference>
<evidence type="ECO:0000256" key="7">
    <source>
        <dbReference type="SAM" id="Phobius"/>
    </source>
</evidence>
<feature type="transmembrane region" description="Helical" evidence="7">
    <location>
        <begin position="66"/>
        <end position="85"/>
    </location>
</feature>
<accession>A0ABU1IYD6</accession>
<dbReference type="CDD" id="cd06173">
    <property type="entry name" value="MFS_MefA_like"/>
    <property type="match status" value="1"/>
</dbReference>
<dbReference type="RefSeq" id="WP_188776214.1">
    <property type="nucleotide sequence ID" value="NZ_BMMB01000006.1"/>
</dbReference>
<evidence type="ECO:0000256" key="5">
    <source>
        <dbReference type="ARBA" id="ARBA00022989"/>
    </source>
</evidence>
<protein>
    <submittedName>
        <fullName evidence="9">MFS family permease</fullName>
    </submittedName>
</protein>
<feature type="domain" description="Major facilitator superfamily (MFS) profile" evidence="8">
    <location>
        <begin position="31"/>
        <end position="428"/>
    </location>
</feature>
<dbReference type="PROSITE" id="PS50850">
    <property type="entry name" value="MFS"/>
    <property type="match status" value="1"/>
</dbReference>
<feature type="transmembrane region" description="Helical" evidence="7">
    <location>
        <begin position="34"/>
        <end position="60"/>
    </location>
</feature>
<keyword evidence="3" id="KW-1003">Cell membrane</keyword>
<dbReference type="InterPro" id="IPR020846">
    <property type="entry name" value="MFS_dom"/>
</dbReference>
<dbReference type="EMBL" id="JAVDQH010000007">
    <property type="protein sequence ID" value="MDR6244277.1"/>
    <property type="molecule type" value="Genomic_DNA"/>
</dbReference>
<feature type="transmembrane region" description="Helical" evidence="7">
    <location>
        <begin position="97"/>
        <end position="118"/>
    </location>
</feature>
<feature type="transmembrane region" description="Helical" evidence="7">
    <location>
        <begin position="124"/>
        <end position="147"/>
    </location>
</feature>
<proteinExistence type="predicted"/>
<gene>
    <name evidence="9" type="ORF">JOC58_002170</name>
</gene>
<dbReference type="Pfam" id="PF07690">
    <property type="entry name" value="MFS_1"/>
    <property type="match status" value="1"/>
</dbReference>
<evidence type="ECO:0000259" key="8">
    <source>
        <dbReference type="PROSITE" id="PS50850"/>
    </source>
</evidence>
<feature type="transmembrane region" description="Helical" evidence="7">
    <location>
        <begin position="251"/>
        <end position="278"/>
    </location>
</feature>
<feature type="transmembrane region" description="Helical" evidence="7">
    <location>
        <begin position="343"/>
        <end position="361"/>
    </location>
</feature>
<dbReference type="SUPFAM" id="SSF103473">
    <property type="entry name" value="MFS general substrate transporter"/>
    <property type="match status" value="1"/>
</dbReference>
<feature type="transmembrane region" description="Helical" evidence="7">
    <location>
        <begin position="406"/>
        <end position="425"/>
    </location>
</feature>
<dbReference type="InterPro" id="IPR036259">
    <property type="entry name" value="MFS_trans_sf"/>
</dbReference>
<feature type="transmembrane region" description="Helical" evidence="7">
    <location>
        <begin position="168"/>
        <end position="185"/>
    </location>
</feature>
<keyword evidence="6 7" id="KW-0472">Membrane</keyword>
<feature type="transmembrane region" description="Helical" evidence="7">
    <location>
        <begin position="197"/>
        <end position="214"/>
    </location>
</feature>
<keyword evidence="4 7" id="KW-0812">Transmembrane</keyword>
<dbReference type="InterPro" id="IPR011701">
    <property type="entry name" value="MFS"/>
</dbReference>
<sequence length="433" mass="47423">MQNDSYISTPPKATASSALAKLLSPIRQSRAFTYLWLGQWIAMLGSSVTMIILPIVIYNLTGSSTMMGLAMTIYMLPNVLILPVSGWIVDRTDRLRLIWLTNATRFLIMLTAAVLMFIDQLSLPVLYVGLALYGLMDGIFVPAYSALRAEIFTPDIRNAANALSQMSIQAVRLLGPAIGGLIVTFTSPGSGFALDSLTYLISLACFIGLGRFYVSSRKQTKQQTLTQDKTTKSSMMSDLLEGFRILKLHPWLWITIVIFSLLNICFQGIIAILVPWLFKIHYGFSPVVYGLAMAGTGVGAVLAALLFGSRSRWRHRGWLGYGGAILSGVALLLLSIVSWAPGLVLVMVLEGFGMMMFALIWETSLQELVPIESFGRVASLDLLGSYALLPFGYLLVGWLADYRGGIWTIALFSIIGMLLLVAGLCTKGIRNFD</sequence>
<evidence type="ECO:0000256" key="4">
    <source>
        <dbReference type="ARBA" id="ARBA00022692"/>
    </source>
</evidence>
<dbReference type="Proteomes" id="UP001185028">
    <property type="component" value="Unassembled WGS sequence"/>
</dbReference>
<feature type="transmembrane region" description="Helical" evidence="7">
    <location>
        <begin position="318"/>
        <end position="337"/>
    </location>
</feature>
<dbReference type="PROSITE" id="PS00217">
    <property type="entry name" value="SUGAR_TRANSPORT_2"/>
    <property type="match status" value="1"/>
</dbReference>
<keyword evidence="10" id="KW-1185">Reference proteome</keyword>
<evidence type="ECO:0000256" key="2">
    <source>
        <dbReference type="ARBA" id="ARBA00022448"/>
    </source>
</evidence>
<reference evidence="9 10" key="1">
    <citation type="submission" date="2023-07" db="EMBL/GenBank/DDBJ databases">
        <title>Genomic Encyclopedia of Type Strains, Phase IV (KMG-IV): sequencing the most valuable type-strain genomes for metagenomic binning, comparative biology and taxonomic classification.</title>
        <authorList>
            <person name="Goeker M."/>
        </authorList>
    </citation>
    <scope>NUCLEOTIDE SEQUENCE [LARGE SCALE GENOMIC DNA]</scope>
    <source>
        <strain evidence="9 10">DSM 22170</strain>
    </source>
</reference>
<name>A0ABU1IYD6_9BACL</name>
<dbReference type="PANTHER" id="PTHR43266">
    <property type="entry name" value="MACROLIDE-EFFLUX PROTEIN"/>
    <property type="match status" value="1"/>
</dbReference>
<evidence type="ECO:0000256" key="3">
    <source>
        <dbReference type="ARBA" id="ARBA00022475"/>
    </source>
</evidence>
<keyword evidence="2" id="KW-0813">Transport</keyword>
<dbReference type="InterPro" id="IPR005829">
    <property type="entry name" value="Sugar_transporter_CS"/>
</dbReference>
<evidence type="ECO:0000256" key="1">
    <source>
        <dbReference type="ARBA" id="ARBA00004651"/>
    </source>
</evidence>
<comment type="caution">
    <text evidence="9">The sequence shown here is derived from an EMBL/GenBank/DDBJ whole genome shotgun (WGS) entry which is preliminary data.</text>
</comment>